<proteinExistence type="predicted"/>
<organism evidence="2 3">
    <name type="scientific">Stachybotrys elegans</name>
    <dbReference type="NCBI Taxonomy" id="80388"/>
    <lineage>
        <taxon>Eukaryota</taxon>
        <taxon>Fungi</taxon>
        <taxon>Dikarya</taxon>
        <taxon>Ascomycota</taxon>
        <taxon>Pezizomycotina</taxon>
        <taxon>Sordariomycetes</taxon>
        <taxon>Hypocreomycetidae</taxon>
        <taxon>Hypocreales</taxon>
        <taxon>Stachybotryaceae</taxon>
        <taxon>Stachybotrys</taxon>
    </lineage>
</organism>
<dbReference type="PANTHER" id="PTHR42051">
    <property type="entry name" value="MEIOTICALLY UP-REGULATED PROTEIN PB1A10.08"/>
    <property type="match status" value="1"/>
</dbReference>
<comment type="caution">
    <text evidence="2">The sequence shown here is derived from an EMBL/GenBank/DDBJ whole genome shotgun (WGS) entry which is preliminary data.</text>
</comment>
<dbReference type="OrthoDB" id="4181307at2759"/>
<feature type="compositionally biased region" description="Polar residues" evidence="1">
    <location>
        <begin position="22"/>
        <end position="47"/>
    </location>
</feature>
<feature type="compositionally biased region" description="Low complexity" evidence="1">
    <location>
        <begin position="366"/>
        <end position="376"/>
    </location>
</feature>
<gene>
    <name evidence="2" type="ORF">B0I35DRAFT_483419</name>
</gene>
<feature type="compositionally biased region" description="Basic residues" evidence="1">
    <location>
        <begin position="52"/>
        <end position="63"/>
    </location>
</feature>
<sequence length="473" mass="52463">MSKRKERRESSPRPLSSSSNSTAGYSQVRPTTPSSPVQIPNTSNATRNAAHPQKRHAAHRKKAPRDAHTPESISPSLVALLAVTDIPRPRRSVRRKRQQPESMVLTLDDIISRQQISEKELSWTLTKGPLDVLLTPPEDLDDLFSMTDSNVGSVMSTRTGSADSIPTLGNSFTTDLVSSIETPSSPPSSIISRRSRISPMRKSLEPVRSPPDTATEHPLAAEVMVLDEDEDDDEDELSLKEHFEKRSASTDRQTSIGAFKPLRAAFFKSNLTASLRALRSAAKSFSAINFSSLPSDDFLTRSILTMDSRVPYMDERRPPLSQEMPSAELRRYLNPTTSSLFENQPAVSASSFSASIQMQTYKVQRSRSTSSSNRNSPYVQFQAPSTSPEEPSQKASPASPSPAPPPGMRQREMRENSDFIRIAVMEMAMRKRGKLDDQQPGRARWALPPRKMSVKPYEIGADGVPVRWIPISH</sequence>
<accession>A0A8K0SCE4</accession>
<dbReference type="AlphaFoldDB" id="A0A8K0SCE4"/>
<evidence type="ECO:0000313" key="2">
    <source>
        <dbReference type="EMBL" id="KAH7308142.1"/>
    </source>
</evidence>
<feature type="region of interest" description="Disordered" evidence="1">
    <location>
        <begin position="178"/>
        <end position="217"/>
    </location>
</feature>
<feature type="region of interest" description="Disordered" evidence="1">
    <location>
        <begin position="1"/>
        <end position="77"/>
    </location>
</feature>
<feature type="compositionally biased region" description="Low complexity" evidence="1">
    <location>
        <begin position="12"/>
        <end position="21"/>
    </location>
</feature>
<dbReference type="PANTHER" id="PTHR42051:SF1">
    <property type="entry name" value="MEIOTICALLY UP-REGULATED PROTEIN PB1A10.08"/>
    <property type="match status" value="1"/>
</dbReference>
<dbReference type="EMBL" id="JAGPNK010000016">
    <property type="protein sequence ID" value="KAH7308142.1"/>
    <property type="molecule type" value="Genomic_DNA"/>
</dbReference>
<reference evidence="2" key="1">
    <citation type="journal article" date="2021" name="Nat. Commun.">
        <title>Genetic determinants of endophytism in the Arabidopsis root mycobiome.</title>
        <authorList>
            <person name="Mesny F."/>
            <person name="Miyauchi S."/>
            <person name="Thiergart T."/>
            <person name="Pickel B."/>
            <person name="Atanasova L."/>
            <person name="Karlsson M."/>
            <person name="Huettel B."/>
            <person name="Barry K.W."/>
            <person name="Haridas S."/>
            <person name="Chen C."/>
            <person name="Bauer D."/>
            <person name="Andreopoulos W."/>
            <person name="Pangilinan J."/>
            <person name="LaButti K."/>
            <person name="Riley R."/>
            <person name="Lipzen A."/>
            <person name="Clum A."/>
            <person name="Drula E."/>
            <person name="Henrissat B."/>
            <person name="Kohler A."/>
            <person name="Grigoriev I.V."/>
            <person name="Martin F.M."/>
            <person name="Hacquard S."/>
        </authorList>
    </citation>
    <scope>NUCLEOTIDE SEQUENCE</scope>
    <source>
        <strain evidence="2">MPI-CAGE-CH-0235</strain>
    </source>
</reference>
<feature type="region of interest" description="Disordered" evidence="1">
    <location>
        <begin position="363"/>
        <end position="413"/>
    </location>
</feature>
<protein>
    <submittedName>
        <fullName evidence="2">Uncharacterized protein</fullName>
    </submittedName>
</protein>
<dbReference type="Proteomes" id="UP000813444">
    <property type="component" value="Unassembled WGS sequence"/>
</dbReference>
<dbReference type="InterPro" id="IPR034443">
    <property type="entry name" value="PB1A10.08"/>
</dbReference>
<feature type="compositionally biased region" description="Polar residues" evidence="1">
    <location>
        <begin position="377"/>
        <end position="386"/>
    </location>
</feature>
<name>A0A8K0SCE4_9HYPO</name>
<evidence type="ECO:0000313" key="3">
    <source>
        <dbReference type="Proteomes" id="UP000813444"/>
    </source>
</evidence>
<feature type="compositionally biased region" description="Low complexity" evidence="1">
    <location>
        <begin position="387"/>
        <end position="398"/>
    </location>
</feature>
<feature type="compositionally biased region" description="Low complexity" evidence="1">
    <location>
        <begin position="178"/>
        <end position="201"/>
    </location>
</feature>
<evidence type="ECO:0000256" key="1">
    <source>
        <dbReference type="SAM" id="MobiDB-lite"/>
    </source>
</evidence>
<keyword evidence="3" id="KW-1185">Reference proteome</keyword>